<dbReference type="GO" id="GO:0005198">
    <property type="term" value="F:structural molecule activity"/>
    <property type="evidence" value="ECO:0007669"/>
    <property type="project" value="InterPro"/>
</dbReference>
<evidence type="ECO:0000259" key="11">
    <source>
        <dbReference type="PROSITE" id="PS52020"/>
    </source>
</evidence>
<keyword evidence="7" id="KW-0255">Endonuclease</keyword>
<keyword evidence="6" id="KW-0547">Nucleotide-binding</keyword>
<gene>
    <name evidence="12" type="ORF">AGERDE_LOCUS11698</name>
</gene>
<evidence type="ECO:0000256" key="4">
    <source>
        <dbReference type="ARBA" id="ARBA00022722"/>
    </source>
</evidence>
<dbReference type="GO" id="GO:0046872">
    <property type="term" value="F:metal ion binding"/>
    <property type="evidence" value="ECO:0007669"/>
    <property type="project" value="UniProtKB-KW"/>
</dbReference>
<comment type="caution">
    <text evidence="12">The sequence shown here is derived from an EMBL/GenBank/DDBJ whole genome shotgun (WGS) entry which is preliminary data.</text>
</comment>
<dbReference type="GO" id="GO:0016779">
    <property type="term" value="F:nucleotidyltransferase activity"/>
    <property type="evidence" value="ECO:0007669"/>
    <property type="project" value="UniProtKB-KW"/>
</dbReference>
<evidence type="ECO:0000256" key="6">
    <source>
        <dbReference type="ARBA" id="ARBA00022741"/>
    </source>
</evidence>
<feature type="domain" description="CRESS-DNA virus Rep endonuclease" evidence="11">
    <location>
        <begin position="43"/>
        <end position="146"/>
    </location>
</feature>
<dbReference type="GO" id="GO:0000166">
    <property type="term" value="F:nucleotide binding"/>
    <property type="evidence" value="ECO:0007669"/>
    <property type="project" value="UniProtKB-KW"/>
</dbReference>
<dbReference type="InterPro" id="IPR049912">
    <property type="entry name" value="CRESS_DNA_REP"/>
</dbReference>
<proteinExistence type="predicted"/>
<evidence type="ECO:0000256" key="2">
    <source>
        <dbReference type="ARBA" id="ARBA00022695"/>
    </source>
</evidence>
<dbReference type="AlphaFoldDB" id="A0A9N9H4S1"/>
<keyword evidence="3" id="KW-0235">DNA replication</keyword>
<keyword evidence="5" id="KW-0479">Metal-binding</keyword>
<dbReference type="Gene3D" id="3.40.1310.20">
    <property type="match status" value="1"/>
</dbReference>
<dbReference type="PRINTS" id="PR00228">
    <property type="entry name" value="GEMCOATCLVL1"/>
</dbReference>
<evidence type="ECO:0000256" key="1">
    <source>
        <dbReference type="ARBA" id="ARBA00022679"/>
    </source>
</evidence>
<evidence type="ECO:0000256" key="5">
    <source>
        <dbReference type="ARBA" id="ARBA00022723"/>
    </source>
</evidence>
<dbReference type="GO" id="GO:0003677">
    <property type="term" value="F:DNA binding"/>
    <property type="evidence" value="ECO:0007669"/>
    <property type="project" value="UniProtKB-KW"/>
</dbReference>
<dbReference type="PRINTS" id="PR00227">
    <property type="entry name" value="GEMCOATAL1"/>
</dbReference>
<keyword evidence="10" id="KW-0238">DNA-binding</keyword>
<dbReference type="Pfam" id="PF00799">
    <property type="entry name" value="Gemini_AL1"/>
    <property type="match status" value="1"/>
</dbReference>
<dbReference type="OrthoDB" id="2396991at2759"/>
<keyword evidence="9" id="KW-0190">Covalent protein-DNA linkage</keyword>
<organism evidence="12 13">
    <name type="scientific">Ambispora gerdemannii</name>
    <dbReference type="NCBI Taxonomy" id="144530"/>
    <lineage>
        <taxon>Eukaryota</taxon>
        <taxon>Fungi</taxon>
        <taxon>Fungi incertae sedis</taxon>
        <taxon>Mucoromycota</taxon>
        <taxon>Glomeromycotina</taxon>
        <taxon>Glomeromycetes</taxon>
        <taxon>Archaeosporales</taxon>
        <taxon>Ambisporaceae</taxon>
        <taxon>Ambispora</taxon>
    </lineage>
</organism>
<evidence type="ECO:0000313" key="12">
    <source>
        <dbReference type="EMBL" id="CAG8658451.1"/>
    </source>
</evidence>
<evidence type="ECO:0000256" key="3">
    <source>
        <dbReference type="ARBA" id="ARBA00022705"/>
    </source>
</evidence>
<dbReference type="SUPFAM" id="SSF55464">
    <property type="entry name" value="Origin of replication-binding domain, RBD-like"/>
    <property type="match status" value="1"/>
</dbReference>
<protein>
    <submittedName>
        <fullName evidence="12">10592_t:CDS:1</fullName>
    </submittedName>
</protein>
<keyword evidence="13" id="KW-1185">Reference proteome</keyword>
<keyword evidence="1" id="KW-0808">Transferase</keyword>
<sequence length="276" mass="32004">MDNASNYSGSEFITVEDEEEQRLEIESISSVHSNRSNETRRFQLYSKSFFLTYPRCDIETGVILEHLKGLFSMNLLDKYIICKEEHQDGEGHLHAYIVYSSVVNVNNIRAFDYEGYHPNIQSPKNKRAIIKYIMKQGDYISNLGSLEYTLDDVVDDINKGVRELIIATKYPVLYIRHSTGIKQLRNVLSKRIRINPTVVLRYGDSSTGKSTDCYNNVLPEQRYYELATEDKDVWFDTYDGEEVLILNDFYGSLKYSFFLKLCRGELAKLPVKSSFL</sequence>
<dbReference type="GO" id="GO:0016787">
    <property type="term" value="F:hydrolase activity"/>
    <property type="evidence" value="ECO:0007669"/>
    <property type="project" value="UniProtKB-KW"/>
</dbReference>
<dbReference type="PROSITE" id="PS52020">
    <property type="entry name" value="CRESS_DNA_REP"/>
    <property type="match status" value="1"/>
</dbReference>
<dbReference type="InterPro" id="IPR001301">
    <property type="entry name" value="Gemini_AL1_CLV"/>
</dbReference>
<name>A0A9N9H4S1_9GLOM</name>
<dbReference type="GO" id="GO:0004519">
    <property type="term" value="F:endonuclease activity"/>
    <property type="evidence" value="ECO:0007669"/>
    <property type="project" value="UniProtKB-KW"/>
</dbReference>
<dbReference type="EMBL" id="CAJVPL010005474">
    <property type="protein sequence ID" value="CAG8658451.1"/>
    <property type="molecule type" value="Genomic_DNA"/>
</dbReference>
<dbReference type="Proteomes" id="UP000789831">
    <property type="component" value="Unassembled WGS sequence"/>
</dbReference>
<keyword evidence="2" id="KW-0548">Nucleotidyltransferase</keyword>
<evidence type="ECO:0000313" key="13">
    <source>
        <dbReference type="Proteomes" id="UP000789831"/>
    </source>
</evidence>
<keyword evidence="4" id="KW-0540">Nuclease</keyword>
<evidence type="ECO:0000256" key="8">
    <source>
        <dbReference type="ARBA" id="ARBA00022801"/>
    </source>
</evidence>
<evidence type="ECO:0000256" key="9">
    <source>
        <dbReference type="ARBA" id="ARBA00023124"/>
    </source>
</evidence>
<dbReference type="InterPro" id="IPR001191">
    <property type="entry name" value="Gemini_AL1_REP"/>
</dbReference>
<reference evidence="12" key="1">
    <citation type="submission" date="2021-06" db="EMBL/GenBank/DDBJ databases">
        <authorList>
            <person name="Kallberg Y."/>
            <person name="Tangrot J."/>
            <person name="Rosling A."/>
        </authorList>
    </citation>
    <scope>NUCLEOTIDE SEQUENCE</scope>
    <source>
        <strain evidence="12">MT106</strain>
    </source>
</reference>
<dbReference type="GO" id="GO:0006260">
    <property type="term" value="P:DNA replication"/>
    <property type="evidence" value="ECO:0007669"/>
    <property type="project" value="UniProtKB-KW"/>
</dbReference>
<accession>A0A9N9H4S1</accession>
<evidence type="ECO:0000256" key="10">
    <source>
        <dbReference type="ARBA" id="ARBA00023125"/>
    </source>
</evidence>
<evidence type="ECO:0000256" key="7">
    <source>
        <dbReference type="ARBA" id="ARBA00022759"/>
    </source>
</evidence>
<keyword evidence="8" id="KW-0378">Hydrolase</keyword>